<dbReference type="AlphaFoldDB" id="A0AAE1PXW0"/>
<reference evidence="2" key="1">
    <citation type="submission" date="2023-11" db="EMBL/GenBank/DDBJ databases">
        <title>Genome assemblies of two species of porcelain crab, Petrolisthes cinctipes and Petrolisthes manimaculis (Anomura: Porcellanidae).</title>
        <authorList>
            <person name="Angst P."/>
        </authorList>
    </citation>
    <scope>NUCLEOTIDE SEQUENCE</scope>
    <source>
        <strain evidence="2">PB745_02</strain>
        <tissue evidence="2">Gill</tissue>
    </source>
</reference>
<dbReference type="EMBL" id="JAWZYT010001024">
    <property type="protein sequence ID" value="KAK4316404.1"/>
    <property type="molecule type" value="Genomic_DNA"/>
</dbReference>
<sequence length="71" mass="8343">MKADECRREKQVERKGKGKEEKVRMGRSKYRIEGTPAKGRIVKEGQMMRTEGGKGEGRRDVRERRNEKGHR</sequence>
<evidence type="ECO:0000256" key="1">
    <source>
        <dbReference type="SAM" id="MobiDB-lite"/>
    </source>
</evidence>
<comment type="caution">
    <text evidence="2">The sequence shown here is derived from an EMBL/GenBank/DDBJ whole genome shotgun (WGS) entry which is preliminary data.</text>
</comment>
<evidence type="ECO:0000313" key="2">
    <source>
        <dbReference type="EMBL" id="KAK4316404.1"/>
    </source>
</evidence>
<name>A0AAE1PXW0_9EUCA</name>
<gene>
    <name evidence="2" type="ORF">Pmani_012420</name>
</gene>
<feature type="compositionally biased region" description="Basic and acidic residues" evidence="1">
    <location>
        <begin position="1"/>
        <end position="24"/>
    </location>
</feature>
<accession>A0AAE1PXW0</accession>
<organism evidence="2 3">
    <name type="scientific">Petrolisthes manimaculis</name>
    <dbReference type="NCBI Taxonomy" id="1843537"/>
    <lineage>
        <taxon>Eukaryota</taxon>
        <taxon>Metazoa</taxon>
        <taxon>Ecdysozoa</taxon>
        <taxon>Arthropoda</taxon>
        <taxon>Crustacea</taxon>
        <taxon>Multicrustacea</taxon>
        <taxon>Malacostraca</taxon>
        <taxon>Eumalacostraca</taxon>
        <taxon>Eucarida</taxon>
        <taxon>Decapoda</taxon>
        <taxon>Pleocyemata</taxon>
        <taxon>Anomura</taxon>
        <taxon>Galatheoidea</taxon>
        <taxon>Porcellanidae</taxon>
        <taxon>Petrolisthes</taxon>
    </lineage>
</organism>
<evidence type="ECO:0000313" key="3">
    <source>
        <dbReference type="Proteomes" id="UP001292094"/>
    </source>
</evidence>
<feature type="compositionally biased region" description="Basic and acidic residues" evidence="1">
    <location>
        <begin position="51"/>
        <end position="71"/>
    </location>
</feature>
<keyword evidence="3" id="KW-1185">Reference proteome</keyword>
<feature type="region of interest" description="Disordered" evidence="1">
    <location>
        <begin position="1"/>
        <end position="71"/>
    </location>
</feature>
<dbReference type="Proteomes" id="UP001292094">
    <property type="component" value="Unassembled WGS sequence"/>
</dbReference>
<proteinExistence type="predicted"/>
<protein>
    <submittedName>
        <fullName evidence="2">Uncharacterized protein</fullName>
    </submittedName>
</protein>